<feature type="compositionally biased region" description="Basic and acidic residues" evidence="1">
    <location>
        <begin position="79"/>
        <end position="88"/>
    </location>
</feature>
<evidence type="ECO:0000256" key="1">
    <source>
        <dbReference type="SAM" id="MobiDB-lite"/>
    </source>
</evidence>
<dbReference type="EMBL" id="JABCKV010000081">
    <property type="protein sequence ID" value="KAG5644143.1"/>
    <property type="molecule type" value="Genomic_DNA"/>
</dbReference>
<name>A0A9P7KB51_9AGAR</name>
<dbReference type="AlphaFoldDB" id="A0A9P7KB51"/>
<keyword evidence="2" id="KW-1133">Transmembrane helix</keyword>
<dbReference type="InterPro" id="IPR013149">
    <property type="entry name" value="ADH-like_C"/>
</dbReference>
<dbReference type="SUPFAM" id="SSF51735">
    <property type="entry name" value="NAD(P)-binding Rossmann-fold domains"/>
    <property type="match status" value="1"/>
</dbReference>
<comment type="caution">
    <text evidence="4">The sequence shown here is derived from an EMBL/GenBank/DDBJ whole genome shotgun (WGS) entry which is preliminary data.</text>
</comment>
<sequence>MARPVPLKNISSARSNPPEYQALTPRTPHSRSGRAEEGYTDFELQHVSEHDDDYAQHQAVPLLSSSAEETFPDSAGYRSRGDDHDHNHGPQSRPQRGWDKASGNKLQMSTILSRLPLALGSLLAGFLLFLIYMSYNRPEKLHKYFSIAPFSDTAPEPTHAEPVHQHNTTAKDPHLLISYANFTTFPLSSKEYLVECAKLNKGYMSHGKYWEPHGMGVMDVPHPGDAEEGHGGARVCTSTITYMLSGDVGLLADLALLAQAAALARERNRTFLIEDTYWNRGKWTDHFLDVRDTQPGPEPRCSAPPPEELVACPRLARHWVINSRTAKFHLGHAYSDTYEDPYAHNLNRLKPQFKSAEESLHNTIRPNKDTFRLIQKVRSELSSVTSPDGAAFDSYIAVHLRRGDRAPAFYRGQYVPAEKFVQAVTDSWSRLNPDRSPENLSIYVASDSPAAHAEVVDLILYTTFSLAQSVDPEIRGLASPEEYTQKSFWGLEPTARIRSTRGMIVDFALLSGAWARSRDPLPVATLVAVGMGWDDAFGQVDSMGAIDNEHKRWVEIDQNGAIDHLIMSSHTAIAATALGKIGAIQVPTEAPGEGDVLLKVEYASLVAFDTYVTDLGFYVANKFPAILGVSASGTVARLGQGINDLAVGDRVTAFAYTASRAKGLQEYSVQPRSVVSKIPDTLSLEEAATIPDNLITAFYALFTQSAYGLGLDIPASFPPTTPPKEASIPILVYGAGSTTGQYTIQLLHAAGYKKILATASSKHHDYLRSLGATDTFDYSSPNLTNEIAKSIGGDGKVQLAIDSIATDQTLDNLAKVISPTGKAAFLLPFKKANKLTAEQLDEFTMDFPEDNGPFAKPMKLIGVRSFLFLEEAFLRDNLTSKIIPALLESGIIKPNRVHLLNQGTFKDRVEQGLDLLRNNKVRGEKIVVKVRA</sequence>
<dbReference type="Gene3D" id="3.40.50.720">
    <property type="entry name" value="NAD(P)-binding Rossmann-like Domain"/>
    <property type="match status" value="1"/>
</dbReference>
<organism evidence="4 5">
    <name type="scientific">Asterophora parasitica</name>
    <dbReference type="NCBI Taxonomy" id="117018"/>
    <lineage>
        <taxon>Eukaryota</taxon>
        <taxon>Fungi</taxon>
        <taxon>Dikarya</taxon>
        <taxon>Basidiomycota</taxon>
        <taxon>Agaricomycotina</taxon>
        <taxon>Agaricomycetes</taxon>
        <taxon>Agaricomycetidae</taxon>
        <taxon>Agaricales</taxon>
        <taxon>Tricholomatineae</taxon>
        <taxon>Lyophyllaceae</taxon>
        <taxon>Asterophora</taxon>
    </lineage>
</organism>
<accession>A0A9P7KB51</accession>
<dbReference type="PANTHER" id="PTHR45348:SF3">
    <property type="entry name" value="ENOYL REDUCTASE (ER) DOMAIN-CONTAINING PROTEIN"/>
    <property type="match status" value="1"/>
</dbReference>
<dbReference type="InterPro" id="IPR013154">
    <property type="entry name" value="ADH-like_N"/>
</dbReference>
<feature type="region of interest" description="Disordered" evidence="1">
    <location>
        <begin position="1"/>
        <end position="102"/>
    </location>
</feature>
<feature type="compositionally biased region" description="Basic and acidic residues" evidence="1">
    <location>
        <begin position="33"/>
        <end position="55"/>
    </location>
</feature>
<dbReference type="Pfam" id="PF08240">
    <property type="entry name" value="ADH_N"/>
    <property type="match status" value="1"/>
</dbReference>
<evidence type="ECO:0000256" key="2">
    <source>
        <dbReference type="SAM" id="Phobius"/>
    </source>
</evidence>
<dbReference type="CDD" id="cd08249">
    <property type="entry name" value="enoyl_reductase_like"/>
    <property type="match status" value="1"/>
</dbReference>
<gene>
    <name evidence="4" type="ORF">DXG03_009037</name>
</gene>
<proteinExistence type="predicted"/>
<feature type="domain" description="Enoyl reductase (ER)" evidence="3">
    <location>
        <begin position="576"/>
        <end position="928"/>
    </location>
</feature>
<reference evidence="4" key="2">
    <citation type="submission" date="2021-10" db="EMBL/GenBank/DDBJ databases">
        <title>Phylogenomics reveals ancestral predisposition of the termite-cultivated fungus Termitomyces towards a domesticated lifestyle.</title>
        <authorList>
            <person name="Auxier B."/>
            <person name="Grum-Grzhimaylo A."/>
            <person name="Cardenas M.E."/>
            <person name="Lodge J.D."/>
            <person name="Laessoe T."/>
            <person name="Pedersen O."/>
            <person name="Smith M.E."/>
            <person name="Kuyper T.W."/>
            <person name="Franco-Molano E.A."/>
            <person name="Baroni T.J."/>
            <person name="Aanen D.K."/>
        </authorList>
    </citation>
    <scope>NUCLEOTIDE SEQUENCE</scope>
    <source>
        <strain evidence="4">AP01</strain>
        <tissue evidence="4">Mycelium</tissue>
    </source>
</reference>
<dbReference type="Pfam" id="PF00107">
    <property type="entry name" value="ADH_zinc_N"/>
    <property type="match status" value="1"/>
</dbReference>
<dbReference type="OrthoDB" id="2392789at2759"/>
<dbReference type="InterPro" id="IPR011032">
    <property type="entry name" value="GroES-like_sf"/>
</dbReference>
<dbReference type="SUPFAM" id="SSF50129">
    <property type="entry name" value="GroES-like"/>
    <property type="match status" value="1"/>
</dbReference>
<dbReference type="SMART" id="SM00829">
    <property type="entry name" value="PKS_ER"/>
    <property type="match status" value="1"/>
</dbReference>
<keyword evidence="2" id="KW-0472">Membrane</keyword>
<dbReference type="PANTHER" id="PTHR45348">
    <property type="entry name" value="HYPOTHETICAL OXIDOREDUCTASE (EUROFUNG)"/>
    <property type="match status" value="1"/>
</dbReference>
<evidence type="ECO:0000259" key="3">
    <source>
        <dbReference type="SMART" id="SM00829"/>
    </source>
</evidence>
<dbReference type="InterPro" id="IPR036291">
    <property type="entry name" value="NAD(P)-bd_dom_sf"/>
</dbReference>
<dbReference type="GO" id="GO:0016651">
    <property type="term" value="F:oxidoreductase activity, acting on NAD(P)H"/>
    <property type="evidence" value="ECO:0007669"/>
    <property type="project" value="InterPro"/>
</dbReference>
<evidence type="ECO:0000313" key="4">
    <source>
        <dbReference type="EMBL" id="KAG5644143.1"/>
    </source>
</evidence>
<dbReference type="InterPro" id="IPR047122">
    <property type="entry name" value="Trans-enoyl_RdTase-like"/>
</dbReference>
<protein>
    <recommendedName>
        <fullName evidence="3">Enoyl reductase (ER) domain-containing protein</fullName>
    </recommendedName>
</protein>
<dbReference type="InterPro" id="IPR020843">
    <property type="entry name" value="ER"/>
</dbReference>
<keyword evidence="5" id="KW-1185">Reference proteome</keyword>
<dbReference type="Gene3D" id="3.90.180.10">
    <property type="entry name" value="Medium-chain alcohol dehydrogenases, catalytic domain"/>
    <property type="match status" value="1"/>
</dbReference>
<dbReference type="Proteomes" id="UP000775547">
    <property type="component" value="Unassembled WGS sequence"/>
</dbReference>
<evidence type="ECO:0000313" key="5">
    <source>
        <dbReference type="Proteomes" id="UP000775547"/>
    </source>
</evidence>
<keyword evidence="2" id="KW-0812">Transmembrane</keyword>
<feature type="transmembrane region" description="Helical" evidence="2">
    <location>
        <begin position="115"/>
        <end position="135"/>
    </location>
</feature>
<reference evidence="4" key="1">
    <citation type="submission" date="2020-07" db="EMBL/GenBank/DDBJ databases">
        <authorList>
            <person name="Nieuwenhuis M."/>
            <person name="Van De Peppel L.J.J."/>
        </authorList>
    </citation>
    <scope>NUCLEOTIDE SEQUENCE</scope>
    <source>
        <strain evidence="4">AP01</strain>
        <tissue evidence="4">Mycelium</tissue>
    </source>
</reference>